<sequence length="114" mass="13300">MGMAKQSGYLQRRNAELDAVFWAGATMAAQFAVDTLQMTMHQQEGWGYNRIMRVTHEWMEIQREYRPALNCKDPEADVRQVHMDRVLAEIINGKAELIPFPARYPDLKKIKYGR</sequence>
<name>A0A8S5T6Q8_9CAUD</name>
<protein>
    <submittedName>
        <fullName evidence="1">Uncharacterized protein</fullName>
    </submittedName>
</protein>
<evidence type="ECO:0000313" key="1">
    <source>
        <dbReference type="EMBL" id="DAF58450.1"/>
    </source>
</evidence>
<reference evidence="1" key="1">
    <citation type="journal article" date="2021" name="Proc. Natl. Acad. Sci. U.S.A.">
        <title>A Catalog of Tens of Thousands of Viruses from Human Metagenomes Reveals Hidden Associations with Chronic Diseases.</title>
        <authorList>
            <person name="Tisza M.J."/>
            <person name="Buck C.B."/>
        </authorList>
    </citation>
    <scope>NUCLEOTIDE SEQUENCE</scope>
    <source>
        <strain evidence="1">CtL7J9</strain>
    </source>
</reference>
<accession>A0A8S5T6Q8</accession>
<organism evidence="1">
    <name type="scientific">Siphoviridae sp. ctL7J9</name>
    <dbReference type="NCBI Taxonomy" id="2827845"/>
    <lineage>
        <taxon>Viruses</taxon>
        <taxon>Duplodnaviria</taxon>
        <taxon>Heunggongvirae</taxon>
        <taxon>Uroviricota</taxon>
        <taxon>Caudoviricetes</taxon>
    </lineage>
</organism>
<proteinExistence type="predicted"/>
<dbReference type="EMBL" id="BK032752">
    <property type="protein sequence ID" value="DAF58450.1"/>
    <property type="molecule type" value="Genomic_DNA"/>
</dbReference>